<feature type="region of interest" description="Disordered" evidence="1">
    <location>
        <begin position="1387"/>
        <end position="1438"/>
    </location>
</feature>
<dbReference type="PANTHER" id="PTHR38690">
    <property type="entry name" value="PROTEASE-RELATED"/>
    <property type="match status" value="1"/>
</dbReference>
<keyword evidence="2" id="KW-0812">Transmembrane</keyword>
<reference evidence="4 5" key="1">
    <citation type="journal article" date="2012" name="J. Bacteriol.">
        <title>Genome sequence of the pathogenic Herbaspirillum seropedicae strain Os34, isolated from rice roots.</title>
        <authorList>
            <person name="Ye W."/>
            <person name="Ye S."/>
            <person name="Liu J."/>
            <person name="Chang S."/>
            <person name="Chen M."/>
            <person name="Zhu B."/>
            <person name="Guo L."/>
            <person name="An Q."/>
        </authorList>
    </citation>
    <scope>NUCLEOTIDE SEQUENCE [LARGE SCALE GENOMIC DNA]</scope>
    <source>
        <strain evidence="4 5">Os34</strain>
    </source>
</reference>
<evidence type="ECO:0000256" key="1">
    <source>
        <dbReference type="SAM" id="MobiDB-lite"/>
    </source>
</evidence>
<dbReference type="PANTHER" id="PTHR38690:SF1">
    <property type="entry name" value="PROTEASE"/>
    <property type="match status" value="1"/>
</dbReference>
<dbReference type="Pfam" id="PF13116">
    <property type="entry name" value="YhdP"/>
    <property type="match status" value="1"/>
</dbReference>
<feature type="compositionally biased region" description="Basic and acidic residues" evidence="1">
    <location>
        <begin position="1387"/>
        <end position="1400"/>
    </location>
</feature>
<sequence length="1438" mass="156810">MSQEHHNATPQPGRWALCWRFARGSYRRLNRASHHVLGFTLKLLLVAYFVFCALFLVLRYAVLPEIGHYKPQIERLVSRQIGRAVSIDDIAASWRGLRPQLALTNLTVHDQQGEPALSLPRVSTTLSWSSLLVAALRVENLSIEGADLAIRRDAAGKLYVAGIPVPAGGDGSSLDWLLSQREIIIRHSKLRWDDELRAAPELVLQDVNLVLHNRWLRHRLSLRAIPPQDMAAPLDVRADFSHPAFARSSDISRWKGLLYADLRNTELAVWRAWIDYPIDIRSGRGSVRAWLTLDHAKVANFTADLRLTDFHARLSRQLDPLSLKRVNGRISASETLGPNLEDGIPTFGTNGHQVTLTDFSIETPDGFVLPPTSIAESYEPATPLKAERTSVKASYLNLLTLSQLATRLPLAPSHRKLLDDLAPRGELHDFTVQWQGSYPELTSYRINGRFQNLGLKGLPAHVEPRRNGVQPARAQWAAFPGFSNLSGEVDATEKGGSVKVDARQLAVQLPAELFSEPTMPFDTLRLQARWQFLKDQMLQVDLDQMQFTQPGVAGSLHGQHLVPLEGRSMGSVDVSGELSSFDLKAARRYLPQHLSEPLRRWLTEGLMAGTLKDVQFKLKGALADFPFHTAKPGDKPRGQFQLTGEFEGLKLNYTPGHIGRDGRDPEWPLLEEGRGRLSMDRTRLEIKADSARTLGARLGPVTARVADVDSHEAVLEIDGQATGPMPAFLQYVNQSPVARWTGNVMEHTTASGEARLDLKFQMPLHHAIETRAQGTFHFANNDVDLLPELPPIYRASGKVEFNEHGFTLNGVRGQFLGDNLAISGGTQKDGSSQVRLEGAINIDNLRKQYPEPSLQRLLARFSGGTRYTATVQVRQHQPEVSIDSNLAGLGVDLPLPLRKGVQDSLPMRLDLLPLASADPLIEREEMRLALGSNIAARYVRERVAGKGNDWRVASGGIGWNQPAPTPASGLKLALASDSLDVDAWLALKTALTGKEAGAGGTTPSRLGSSDVTQYLEPDSISARVGELTLMGKQLNKLVLEAAHRRNAWQINLESQQASGSVTWEDSGSGRGPGKVTARLSTLIIPKSAAATDTAQPTPTSATQHDDNLQMPALDIRAEQFELGGKKLGRLELDASNILTSVGREWRISRLLLANPDAQFRAAGNWLTFGSNHTSNFTYALDIEDAGKLLERFGYPGTIRGGHGKLDGDLSWKAPPYAMDMASLAGQVHMDVHSGQFLKVDPGAAKLLGVLNLQALPRRLTLDFRDVFSQGFAFDTVAGTASIAKGIASTDNLKMTGVTASVLMSGSADIARETQDLHVVVIPEINLGTASVVAMAVNPVVGVSTLLAQLFLRNPVMKSLSFEYKVTGPWSDPIVVKQGQVSPVDAERAKEVLQKGQEGQEGKPGTPGNDSAPALPAAPAVPVPSRRSPQPGPVINSGA</sequence>
<evidence type="ECO:0000259" key="3">
    <source>
        <dbReference type="Pfam" id="PF13116"/>
    </source>
</evidence>
<dbReference type="InterPro" id="IPR025263">
    <property type="entry name" value="YhdP_central"/>
</dbReference>
<feature type="transmembrane region" description="Helical" evidence="2">
    <location>
        <begin position="36"/>
        <end position="62"/>
    </location>
</feature>
<name>A0A6M3ZNK7_9BURK</name>
<dbReference type="NCBIfam" id="TIGR02099">
    <property type="entry name" value="YhdP family protein"/>
    <property type="match status" value="1"/>
</dbReference>
<evidence type="ECO:0000313" key="4">
    <source>
        <dbReference type="EMBL" id="QJQ00011.1"/>
    </source>
</evidence>
<proteinExistence type="predicted"/>
<organism evidence="4 5">
    <name type="scientific">Herbaspirillum rubrisubalbicans Os34</name>
    <dbReference type="NCBI Taxonomy" id="1235827"/>
    <lineage>
        <taxon>Bacteria</taxon>
        <taxon>Pseudomonadati</taxon>
        <taxon>Pseudomonadota</taxon>
        <taxon>Betaproteobacteria</taxon>
        <taxon>Burkholderiales</taxon>
        <taxon>Oxalobacteraceae</taxon>
        <taxon>Herbaspirillum</taxon>
    </lineage>
</organism>
<accession>A0A6M3ZNK7</accession>
<dbReference type="RefSeq" id="WP_017453671.1">
    <property type="nucleotide sequence ID" value="NZ_CP008956.1"/>
</dbReference>
<protein>
    <submittedName>
        <fullName evidence="4">TIGR02099 family protein</fullName>
    </submittedName>
</protein>
<dbReference type="EMBL" id="CP008956">
    <property type="protein sequence ID" value="QJQ00011.1"/>
    <property type="molecule type" value="Genomic_DNA"/>
</dbReference>
<feature type="compositionally biased region" description="Low complexity" evidence="1">
    <location>
        <begin position="1410"/>
        <end position="1428"/>
    </location>
</feature>
<dbReference type="Proteomes" id="UP000501648">
    <property type="component" value="Chromosome"/>
</dbReference>
<gene>
    <name evidence="4" type="ORF">C798_07130</name>
</gene>
<keyword evidence="2" id="KW-0472">Membrane</keyword>
<keyword evidence="2" id="KW-1133">Transmembrane helix</keyword>
<dbReference type="InterPro" id="IPR011836">
    <property type="entry name" value="YhdP"/>
</dbReference>
<feature type="domain" description="YhdP central" evidence="3">
    <location>
        <begin position="41"/>
        <end position="1374"/>
    </location>
</feature>
<evidence type="ECO:0000313" key="5">
    <source>
        <dbReference type="Proteomes" id="UP000501648"/>
    </source>
</evidence>
<evidence type="ECO:0000256" key="2">
    <source>
        <dbReference type="SAM" id="Phobius"/>
    </source>
</evidence>